<evidence type="ECO:0000256" key="5">
    <source>
        <dbReference type="SAM" id="Phobius"/>
    </source>
</evidence>
<evidence type="ECO:0000256" key="4">
    <source>
        <dbReference type="ARBA" id="ARBA00023136"/>
    </source>
</evidence>
<feature type="transmembrane region" description="Helical" evidence="5">
    <location>
        <begin position="16"/>
        <end position="41"/>
    </location>
</feature>
<dbReference type="Pfam" id="PF09685">
    <property type="entry name" value="MamF_MmsF"/>
    <property type="match status" value="1"/>
</dbReference>
<gene>
    <name evidence="6" type="ORF">KDN34_16640</name>
</gene>
<dbReference type="Proteomes" id="UP000679575">
    <property type="component" value="Chromosome"/>
</dbReference>
<dbReference type="InterPro" id="IPR019109">
    <property type="entry name" value="MamF_MmsF"/>
</dbReference>
<evidence type="ECO:0000256" key="2">
    <source>
        <dbReference type="ARBA" id="ARBA00022692"/>
    </source>
</evidence>
<evidence type="ECO:0000256" key="1">
    <source>
        <dbReference type="ARBA" id="ARBA00004141"/>
    </source>
</evidence>
<evidence type="ECO:0000256" key="3">
    <source>
        <dbReference type="ARBA" id="ARBA00022989"/>
    </source>
</evidence>
<reference evidence="6 7" key="1">
    <citation type="submission" date="2021-04" db="EMBL/GenBank/DDBJ databases">
        <title>Novel species identification of genus Shewanella.</title>
        <authorList>
            <person name="Liu G."/>
        </authorList>
    </citation>
    <scope>NUCLEOTIDE SEQUENCE [LARGE SCALE GENOMIC DNA]</scope>
    <source>
        <strain evidence="6 7">FJAT-54481</strain>
    </source>
</reference>
<accession>A0ABX7YTT5</accession>
<feature type="transmembrane region" description="Helical" evidence="5">
    <location>
        <begin position="65"/>
        <end position="98"/>
    </location>
</feature>
<dbReference type="RefSeq" id="WP_212594806.1">
    <property type="nucleotide sequence ID" value="NZ_CP073587.1"/>
</dbReference>
<organism evidence="6 7">
    <name type="scientific">Shewanella yunxiaonensis</name>
    <dbReference type="NCBI Taxonomy" id="2829809"/>
    <lineage>
        <taxon>Bacteria</taxon>
        <taxon>Pseudomonadati</taxon>
        <taxon>Pseudomonadota</taxon>
        <taxon>Gammaproteobacteria</taxon>
        <taxon>Alteromonadales</taxon>
        <taxon>Shewanellaceae</taxon>
        <taxon>Shewanella</taxon>
    </lineage>
</organism>
<keyword evidence="4 5" id="KW-0472">Membrane</keyword>
<proteinExistence type="predicted"/>
<dbReference type="EMBL" id="CP073587">
    <property type="protein sequence ID" value="QUN05780.1"/>
    <property type="molecule type" value="Genomic_DNA"/>
</dbReference>
<keyword evidence="2 5" id="KW-0812">Transmembrane</keyword>
<evidence type="ECO:0000313" key="6">
    <source>
        <dbReference type="EMBL" id="QUN05780.1"/>
    </source>
</evidence>
<evidence type="ECO:0000313" key="7">
    <source>
        <dbReference type="Proteomes" id="UP000679575"/>
    </source>
</evidence>
<sequence length="116" mass="12921">MYNSPLPKQERDMGMLVHLATFAGYLIPFGNLLGPLIVWLMKREDSAFVDACGRNTLNFQISMLIYYAIAIVLAFVLIGFFLIGLLVLLNVIFTIVAAIKASEGKVFKYQLAIGFL</sequence>
<comment type="subcellular location">
    <subcellularLocation>
        <location evidence="1">Membrane</location>
        <topology evidence="1">Multi-pass membrane protein</topology>
    </subcellularLocation>
</comment>
<name>A0ABX7YTT5_9GAMM</name>
<protein>
    <submittedName>
        <fullName evidence="6">DUF4870 domain-containing protein</fullName>
    </submittedName>
</protein>
<keyword evidence="7" id="KW-1185">Reference proteome</keyword>
<keyword evidence="3 5" id="KW-1133">Transmembrane helix</keyword>